<gene>
    <name evidence="1" type="primary">DYN1_12</name>
    <name evidence="1" type="ORF">DSO57_1038310</name>
</gene>
<organism evidence="1 2">
    <name type="scientific">Entomophthora muscae</name>
    <dbReference type="NCBI Taxonomy" id="34485"/>
    <lineage>
        <taxon>Eukaryota</taxon>
        <taxon>Fungi</taxon>
        <taxon>Fungi incertae sedis</taxon>
        <taxon>Zoopagomycota</taxon>
        <taxon>Entomophthoromycotina</taxon>
        <taxon>Entomophthoromycetes</taxon>
        <taxon>Entomophthorales</taxon>
        <taxon>Entomophthoraceae</taxon>
        <taxon>Entomophthora</taxon>
    </lineage>
</organism>
<evidence type="ECO:0000313" key="2">
    <source>
        <dbReference type="Proteomes" id="UP001165960"/>
    </source>
</evidence>
<accession>A0ACC2SYS6</accession>
<reference evidence="1" key="1">
    <citation type="submission" date="2022-04" db="EMBL/GenBank/DDBJ databases">
        <title>Genome of the entomopathogenic fungus Entomophthora muscae.</title>
        <authorList>
            <person name="Elya C."/>
            <person name="Lovett B.R."/>
            <person name="Lee E."/>
            <person name="Macias A.M."/>
            <person name="Hajek A.E."/>
            <person name="De Bivort B.L."/>
            <person name="Kasson M.T."/>
            <person name="De Fine Licht H.H."/>
            <person name="Stajich J.E."/>
        </authorList>
    </citation>
    <scope>NUCLEOTIDE SEQUENCE</scope>
    <source>
        <strain evidence="1">Berkeley</strain>
    </source>
</reference>
<evidence type="ECO:0000313" key="1">
    <source>
        <dbReference type="EMBL" id="KAJ9067525.1"/>
    </source>
</evidence>
<dbReference type="Proteomes" id="UP001165960">
    <property type="component" value="Unassembled WGS sequence"/>
</dbReference>
<proteinExistence type="predicted"/>
<name>A0ACC2SYS6_9FUNG</name>
<keyword evidence="2" id="KW-1185">Reference proteome</keyword>
<protein>
    <submittedName>
        <fullName evidence="1">Dynein heavy chain</fullName>
    </submittedName>
</protein>
<sequence>MCSSLMFDRRSAPVVYLRGIFSGSADIKHLLPVETTRFQNINTEFLTAMKKVYKSPFVLGCAQPAWHPKSLERLKDLLGKIQEGPWRAFEKGAVSLSHASISLGTKILRNHW</sequence>
<dbReference type="EMBL" id="QTSX02004023">
    <property type="protein sequence ID" value="KAJ9067525.1"/>
    <property type="molecule type" value="Genomic_DNA"/>
</dbReference>
<comment type="caution">
    <text evidence="1">The sequence shown here is derived from an EMBL/GenBank/DDBJ whole genome shotgun (WGS) entry which is preliminary data.</text>
</comment>